<dbReference type="GO" id="GO:0017171">
    <property type="term" value="F:serine hydrolase activity"/>
    <property type="evidence" value="ECO:0007669"/>
    <property type="project" value="TreeGrafter"/>
</dbReference>
<dbReference type="PANTHER" id="PTHR11610:SF151">
    <property type="entry name" value="PHOSPHOLIPASE A1 MEMBER A-LIKE PROTEIN"/>
    <property type="match status" value="1"/>
</dbReference>
<keyword evidence="5" id="KW-0732">Signal</keyword>
<accession>A0A336MEQ1</accession>
<evidence type="ECO:0000313" key="7">
    <source>
        <dbReference type="EMBL" id="SSX07066.1"/>
    </source>
</evidence>
<reference evidence="8" key="2">
    <citation type="submission" date="2018-07" db="EMBL/GenBank/DDBJ databases">
        <authorList>
            <person name="Quirk P.G."/>
            <person name="Krulwich T.A."/>
        </authorList>
    </citation>
    <scope>NUCLEOTIDE SEQUENCE</scope>
</reference>
<dbReference type="InterPro" id="IPR013818">
    <property type="entry name" value="Lipase"/>
</dbReference>
<dbReference type="GO" id="GO:0016298">
    <property type="term" value="F:lipase activity"/>
    <property type="evidence" value="ECO:0007669"/>
    <property type="project" value="InterPro"/>
</dbReference>
<dbReference type="Gene3D" id="3.40.50.1820">
    <property type="entry name" value="alpha/beta hydrolase"/>
    <property type="match status" value="1"/>
</dbReference>
<feature type="chain" id="PRO_5033343272" evidence="5">
    <location>
        <begin position="28"/>
        <end position="449"/>
    </location>
</feature>
<dbReference type="AlphaFoldDB" id="A0A336MEQ1"/>
<reference evidence="7" key="1">
    <citation type="submission" date="2018-04" db="EMBL/GenBank/DDBJ databases">
        <authorList>
            <person name="Go L.Y."/>
            <person name="Mitchell J.A."/>
        </authorList>
    </citation>
    <scope>NUCLEOTIDE SEQUENCE</scope>
    <source>
        <tissue evidence="7">Whole organism</tissue>
    </source>
</reference>
<dbReference type="EMBL" id="UFQT01000824">
    <property type="protein sequence ID" value="SSX27409.1"/>
    <property type="molecule type" value="Genomic_DNA"/>
</dbReference>
<dbReference type="CDD" id="cd00707">
    <property type="entry name" value="Pancreat_lipase_like"/>
    <property type="match status" value="1"/>
</dbReference>
<dbReference type="GO" id="GO:0016042">
    <property type="term" value="P:lipid catabolic process"/>
    <property type="evidence" value="ECO:0007669"/>
    <property type="project" value="TreeGrafter"/>
</dbReference>
<dbReference type="Pfam" id="PF00151">
    <property type="entry name" value="Lipase"/>
    <property type="match status" value="1"/>
</dbReference>
<evidence type="ECO:0000313" key="8">
    <source>
        <dbReference type="EMBL" id="SSX27409.1"/>
    </source>
</evidence>
<protein>
    <submittedName>
        <fullName evidence="8">CSON014507 protein</fullName>
    </submittedName>
</protein>
<evidence type="ECO:0000256" key="4">
    <source>
        <dbReference type="RuleBase" id="RU004262"/>
    </source>
</evidence>
<dbReference type="FunFam" id="3.40.50.1820:FF:000076">
    <property type="entry name" value="phospholipase A1"/>
    <property type="match status" value="1"/>
</dbReference>
<feature type="signal peptide" evidence="5">
    <location>
        <begin position="1"/>
        <end position="27"/>
    </location>
</feature>
<comment type="subcellular location">
    <subcellularLocation>
        <location evidence="1">Secreted</location>
    </subcellularLocation>
</comment>
<evidence type="ECO:0000256" key="2">
    <source>
        <dbReference type="ARBA" id="ARBA00010701"/>
    </source>
</evidence>
<gene>
    <name evidence="8" type="primary">CSON014507</name>
</gene>
<dbReference type="InterPro" id="IPR029058">
    <property type="entry name" value="AB_hydrolase_fold"/>
</dbReference>
<organism evidence="8">
    <name type="scientific">Culicoides sonorensis</name>
    <name type="common">Biting midge</name>
    <dbReference type="NCBI Taxonomy" id="179676"/>
    <lineage>
        <taxon>Eukaryota</taxon>
        <taxon>Metazoa</taxon>
        <taxon>Ecdysozoa</taxon>
        <taxon>Arthropoda</taxon>
        <taxon>Hexapoda</taxon>
        <taxon>Insecta</taxon>
        <taxon>Pterygota</taxon>
        <taxon>Neoptera</taxon>
        <taxon>Endopterygota</taxon>
        <taxon>Diptera</taxon>
        <taxon>Nematocera</taxon>
        <taxon>Chironomoidea</taxon>
        <taxon>Ceratopogonidae</taxon>
        <taxon>Ceratopogoninae</taxon>
        <taxon>Culicoides</taxon>
        <taxon>Monoculicoides</taxon>
    </lineage>
</organism>
<comment type="similarity">
    <text evidence="2 4">Belongs to the AB hydrolase superfamily. Lipase family.</text>
</comment>
<name>A0A336MEQ1_CULSO</name>
<dbReference type="PRINTS" id="PR00821">
    <property type="entry name" value="TAGLIPASE"/>
</dbReference>
<sequence>MNWITFKIKVFLLYIGIFHNQINSIKSHPANGDPGRSSVNIGPCVWVLDRACPDSDVKFYLFTRDNPEDRQYVHIDKSLESSNLTESFFDPFKPVKIIIHGYNADMFLTPLIDMKKEYLIRGEYNLFYVDWSVLAMGPCYPSAVHNVKHIGTCVGQLINRILDSGTENIHLIGFSLGAQVTNYAAKAVAPFRIPRISGLDPAMPLFITSNIDEKLDASDAEFVDVIHTNALVQGKLEQCGHVDFYMNGGILQPGCVAMGTNPFACSHHRAPDYFMESIRSFSGFWGWPCDSYIYYLLGYCPPKNPLILAGEDCRPDTKGMFFITTNPGTPYALGKWHDLTQDVSVNSPQFPSPLKNRNPFDMEIDKWGKLQYEFNDIPAAHYENEPLMDNWIKYITPRPLRVKNKNEIVHKISKNVTNDQNANQKDEEKIKREQFLLDYKRNIINICFK</sequence>
<dbReference type="GO" id="GO:0005615">
    <property type="term" value="C:extracellular space"/>
    <property type="evidence" value="ECO:0007669"/>
    <property type="project" value="TreeGrafter"/>
</dbReference>
<dbReference type="VEuPathDB" id="VectorBase:CSON014507"/>
<dbReference type="InterPro" id="IPR000734">
    <property type="entry name" value="TAG_lipase"/>
</dbReference>
<evidence type="ECO:0000256" key="1">
    <source>
        <dbReference type="ARBA" id="ARBA00004613"/>
    </source>
</evidence>
<evidence type="ECO:0000259" key="6">
    <source>
        <dbReference type="Pfam" id="PF00151"/>
    </source>
</evidence>
<proteinExistence type="inferred from homology"/>
<dbReference type="OMA" id="ILENEPC"/>
<feature type="domain" description="Lipase" evidence="6">
    <location>
        <begin position="52"/>
        <end position="301"/>
    </location>
</feature>
<keyword evidence="3" id="KW-0964">Secreted</keyword>
<dbReference type="EMBL" id="UFQS01000824">
    <property type="protein sequence ID" value="SSX07066.1"/>
    <property type="molecule type" value="Genomic_DNA"/>
</dbReference>
<dbReference type="PANTHER" id="PTHR11610">
    <property type="entry name" value="LIPASE"/>
    <property type="match status" value="1"/>
</dbReference>
<evidence type="ECO:0000256" key="3">
    <source>
        <dbReference type="ARBA" id="ARBA00022525"/>
    </source>
</evidence>
<dbReference type="InterPro" id="IPR033906">
    <property type="entry name" value="Lipase_N"/>
</dbReference>
<dbReference type="SUPFAM" id="SSF53474">
    <property type="entry name" value="alpha/beta-Hydrolases"/>
    <property type="match status" value="1"/>
</dbReference>
<evidence type="ECO:0000256" key="5">
    <source>
        <dbReference type="SAM" id="SignalP"/>
    </source>
</evidence>